<accession>C0EHL1</accession>
<dbReference type="GO" id="GO:0005737">
    <property type="term" value="C:cytoplasm"/>
    <property type="evidence" value="ECO:0007669"/>
    <property type="project" value="UniProtKB-SubCell"/>
</dbReference>
<dbReference type="EC" id="2.7.1.24" evidence="3 4"/>
<comment type="caution">
    <text evidence="5">The sequence shown here is derived from an EMBL/GenBank/DDBJ whole genome shotgun (WGS) entry which is preliminary data.</text>
</comment>
<dbReference type="CDD" id="cd02022">
    <property type="entry name" value="DPCK"/>
    <property type="match status" value="1"/>
</dbReference>
<comment type="catalytic activity">
    <reaction evidence="3">
        <text>3'-dephospho-CoA + ATP = ADP + CoA + H(+)</text>
        <dbReference type="Rhea" id="RHEA:18245"/>
        <dbReference type="ChEBI" id="CHEBI:15378"/>
        <dbReference type="ChEBI" id="CHEBI:30616"/>
        <dbReference type="ChEBI" id="CHEBI:57287"/>
        <dbReference type="ChEBI" id="CHEBI:57328"/>
        <dbReference type="ChEBI" id="CHEBI:456216"/>
        <dbReference type="EC" id="2.7.1.24"/>
    </reaction>
</comment>
<keyword evidence="3 5" id="KW-0418">Kinase</keyword>
<keyword evidence="3" id="KW-0173">Coenzyme A biosynthesis</keyword>
<dbReference type="GO" id="GO:0005524">
    <property type="term" value="F:ATP binding"/>
    <property type="evidence" value="ECO:0007669"/>
    <property type="project" value="UniProtKB-UniRule"/>
</dbReference>
<gene>
    <name evidence="3 5" type="primary">coaE</name>
    <name evidence="5" type="ORF">CLOSTMETH_03356</name>
</gene>
<dbReference type="Proteomes" id="UP000003340">
    <property type="component" value="Unassembled WGS sequence"/>
</dbReference>
<evidence type="ECO:0000256" key="3">
    <source>
        <dbReference type="HAMAP-Rule" id="MF_00376"/>
    </source>
</evidence>
<dbReference type="PANTHER" id="PTHR10695">
    <property type="entry name" value="DEPHOSPHO-COA KINASE-RELATED"/>
    <property type="match status" value="1"/>
</dbReference>
<dbReference type="AlphaFoldDB" id="C0EHL1"/>
<reference evidence="5 6" key="1">
    <citation type="submission" date="2009-01" db="EMBL/GenBank/DDBJ databases">
        <authorList>
            <person name="Fulton L."/>
            <person name="Clifton S."/>
            <person name="Fulton B."/>
            <person name="Xu J."/>
            <person name="Minx P."/>
            <person name="Pepin K.H."/>
            <person name="Johnson M."/>
            <person name="Bhonagiri V."/>
            <person name="Nash W.E."/>
            <person name="Mardis E.R."/>
            <person name="Wilson R.K."/>
        </authorList>
    </citation>
    <scope>NUCLEOTIDE SEQUENCE [LARGE SCALE GENOMIC DNA]</scope>
    <source>
        <strain evidence="5 6">DSM 5476</strain>
    </source>
</reference>
<dbReference type="eggNOG" id="COG0237">
    <property type="taxonomic scope" value="Bacteria"/>
</dbReference>
<comment type="pathway">
    <text evidence="3">Cofactor biosynthesis; coenzyme A biosynthesis; CoA from (R)-pantothenate: step 5/5.</text>
</comment>
<protein>
    <recommendedName>
        <fullName evidence="3 4">Dephospho-CoA kinase</fullName>
        <ecNumber evidence="3 4">2.7.1.24</ecNumber>
    </recommendedName>
    <alternativeName>
        <fullName evidence="3">Dephosphocoenzyme A kinase</fullName>
    </alternativeName>
</protein>
<comment type="function">
    <text evidence="3">Catalyzes the phosphorylation of the 3'-hydroxyl group of dephosphocoenzyme A to form coenzyme A.</text>
</comment>
<keyword evidence="3" id="KW-0963">Cytoplasm</keyword>
<feature type="binding site" evidence="3">
    <location>
        <begin position="12"/>
        <end position="17"/>
    </location>
    <ligand>
        <name>ATP</name>
        <dbReference type="ChEBI" id="CHEBI:30616"/>
    </ligand>
</feature>
<dbReference type="UniPathway" id="UPA00241">
    <property type="reaction ID" value="UER00356"/>
</dbReference>
<dbReference type="GO" id="GO:0004140">
    <property type="term" value="F:dephospho-CoA kinase activity"/>
    <property type="evidence" value="ECO:0007669"/>
    <property type="project" value="UniProtKB-UniRule"/>
</dbReference>
<dbReference type="SUPFAM" id="SSF52540">
    <property type="entry name" value="P-loop containing nucleoside triphosphate hydrolases"/>
    <property type="match status" value="1"/>
</dbReference>
<dbReference type="InterPro" id="IPR027417">
    <property type="entry name" value="P-loop_NTPase"/>
</dbReference>
<sequence>MLMVIGLTGQTGAGKTTVSAQFAQAGFDVINADEVARSVMEIGSHCLHAVAEEFGLQILSEGGGLDRRALGDIVFSDQNKLKRLSDITNPYILELIEARIKQSSAPHILLDAPTLFESGADRLCDRVVCLLADQELRCQRIVARDGLTREQAEKRIGAQHSDDYYIQRSNYVLYNNGTVDELRQRTADILHRITCG</sequence>
<evidence type="ECO:0000256" key="1">
    <source>
        <dbReference type="ARBA" id="ARBA00022741"/>
    </source>
</evidence>
<comment type="subcellular location">
    <subcellularLocation>
        <location evidence="3">Cytoplasm</location>
    </subcellularLocation>
</comment>
<dbReference type="Gene3D" id="3.40.50.300">
    <property type="entry name" value="P-loop containing nucleotide triphosphate hydrolases"/>
    <property type="match status" value="1"/>
</dbReference>
<dbReference type="PANTHER" id="PTHR10695:SF46">
    <property type="entry name" value="BIFUNCTIONAL COENZYME A SYNTHASE-RELATED"/>
    <property type="match status" value="1"/>
</dbReference>
<evidence type="ECO:0000256" key="2">
    <source>
        <dbReference type="ARBA" id="ARBA00022840"/>
    </source>
</evidence>
<organism evidence="5 6">
    <name type="scientific">[Clostridium] methylpentosum DSM 5476</name>
    <dbReference type="NCBI Taxonomy" id="537013"/>
    <lineage>
        <taxon>Bacteria</taxon>
        <taxon>Bacillati</taxon>
        <taxon>Bacillota</taxon>
        <taxon>Clostridia</taxon>
        <taxon>Eubacteriales</taxon>
        <taxon>Oscillospiraceae</taxon>
        <taxon>Oscillospiraceae incertae sedis</taxon>
    </lineage>
</organism>
<dbReference type="Pfam" id="PF01121">
    <property type="entry name" value="CoaE"/>
    <property type="match status" value="1"/>
</dbReference>
<dbReference type="STRING" id="537013.CLOSTMETH_03356"/>
<comment type="similarity">
    <text evidence="3">Belongs to the CoaE family.</text>
</comment>
<evidence type="ECO:0000313" key="5">
    <source>
        <dbReference type="EMBL" id="EEG29029.1"/>
    </source>
</evidence>
<name>C0EHL1_9FIRM</name>
<reference evidence="5 6" key="2">
    <citation type="submission" date="2009-02" db="EMBL/GenBank/DDBJ databases">
        <title>Draft genome sequence of Clostridium methylpentosum (DSM 5476).</title>
        <authorList>
            <person name="Sudarsanam P."/>
            <person name="Ley R."/>
            <person name="Guruge J."/>
            <person name="Turnbaugh P.J."/>
            <person name="Mahowald M."/>
            <person name="Liep D."/>
            <person name="Gordon J."/>
        </authorList>
    </citation>
    <scope>NUCLEOTIDE SEQUENCE [LARGE SCALE GENOMIC DNA]</scope>
    <source>
        <strain evidence="5 6">DSM 5476</strain>
    </source>
</reference>
<keyword evidence="3 5" id="KW-0808">Transferase</keyword>
<dbReference type="HOGENOM" id="CLU_057180_2_1_9"/>
<keyword evidence="1 3" id="KW-0547">Nucleotide-binding</keyword>
<dbReference type="EMBL" id="ACEC01000118">
    <property type="protein sequence ID" value="EEG29029.1"/>
    <property type="molecule type" value="Genomic_DNA"/>
</dbReference>
<dbReference type="GO" id="GO:0015937">
    <property type="term" value="P:coenzyme A biosynthetic process"/>
    <property type="evidence" value="ECO:0007669"/>
    <property type="project" value="UniProtKB-UniRule"/>
</dbReference>
<keyword evidence="2 3" id="KW-0067">ATP-binding</keyword>
<evidence type="ECO:0000256" key="4">
    <source>
        <dbReference type="NCBIfam" id="TIGR00152"/>
    </source>
</evidence>
<keyword evidence="6" id="KW-1185">Reference proteome</keyword>
<evidence type="ECO:0000313" key="6">
    <source>
        <dbReference type="Proteomes" id="UP000003340"/>
    </source>
</evidence>
<dbReference type="InterPro" id="IPR001977">
    <property type="entry name" value="Depp_CoAkinase"/>
</dbReference>
<dbReference type="HAMAP" id="MF_00376">
    <property type="entry name" value="Dephospho_CoA_kinase"/>
    <property type="match status" value="1"/>
</dbReference>
<dbReference type="PROSITE" id="PS51219">
    <property type="entry name" value="DPCK"/>
    <property type="match status" value="1"/>
</dbReference>
<proteinExistence type="inferred from homology"/>
<dbReference type="NCBIfam" id="TIGR00152">
    <property type="entry name" value="dephospho-CoA kinase"/>
    <property type="match status" value="1"/>
</dbReference>